<dbReference type="AlphaFoldDB" id="A0AAU8N760"/>
<protein>
    <submittedName>
        <fullName evidence="1">Uncharacterized protein</fullName>
    </submittedName>
</protein>
<sequence length="343" mass="37963">MTKMTKTKIILPILGGMLLFGAAVVPNWGVLYAAPKKDNSTTKVTDAQQKALEIAKAKIKEITGNDYEVVAAGNDKSTKKFKTRNNKSDSILVSSKGEIAHLSLTFSYKDLKETKLKEQLDKAWTELFPNEDESLQNVTVNMFTGMATEVKASNSKGMIGLQDGKLIYGGWYAKEKEISPDALEAADQVFKRIGKGLTKTGRDLKVVVKRPGESSVYGFEYTTNKGKVRIDIEEKSLLPVRVSMDENILSNGKKPEYEAEQKKIKSLDINKLGKAAKQEAKTMMKLDLSGYNVAKDKNRNDVLVFTKKGAPEVQISFTGNGSFHTFFISKYNSIVLPTDPVKL</sequence>
<dbReference type="RefSeq" id="WP_366290610.1">
    <property type="nucleotide sequence ID" value="NZ_CP159992.1"/>
</dbReference>
<accession>A0AAU8N760</accession>
<reference evidence="1" key="1">
    <citation type="submission" date="2024-05" db="EMBL/GenBank/DDBJ databases">
        <title>Draft genome assemblies of 36 bacteria isolated from hibernating arctic ground squirrels.</title>
        <authorList>
            <person name="McKee H."/>
            <person name="Mullen L."/>
            <person name="Drown D.M."/>
            <person name="Duddleston K.N."/>
        </authorList>
    </citation>
    <scope>NUCLEOTIDE SEQUENCE</scope>
    <source>
        <strain evidence="1">AN1007</strain>
    </source>
</reference>
<organism evidence="1">
    <name type="scientific">Paenibacillus sp. AN1007</name>
    <dbReference type="NCBI Taxonomy" id="3151385"/>
    <lineage>
        <taxon>Bacteria</taxon>
        <taxon>Bacillati</taxon>
        <taxon>Bacillota</taxon>
        <taxon>Bacilli</taxon>
        <taxon>Bacillales</taxon>
        <taxon>Paenibacillaceae</taxon>
        <taxon>Paenibacillus</taxon>
    </lineage>
</organism>
<evidence type="ECO:0000313" key="1">
    <source>
        <dbReference type="EMBL" id="XCP93688.1"/>
    </source>
</evidence>
<dbReference type="EMBL" id="CP159992">
    <property type="protein sequence ID" value="XCP93688.1"/>
    <property type="molecule type" value="Genomic_DNA"/>
</dbReference>
<proteinExistence type="predicted"/>
<name>A0AAU8N760_9BACL</name>
<gene>
    <name evidence="1" type="ORF">ABXS70_21145</name>
</gene>